<evidence type="ECO:0000313" key="10">
    <source>
        <dbReference type="Proteomes" id="UP001153636"/>
    </source>
</evidence>
<keyword evidence="6" id="KW-0675">Receptor</keyword>
<keyword evidence="5 8" id="KW-0472">Membrane</keyword>
<name>A0A9P0CK78_9CUCU</name>
<protein>
    <recommendedName>
        <fullName evidence="11">Ionotropic receptor</fullName>
    </recommendedName>
</protein>
<feature type="transmembrane region" description="Helical" evidence="8">
    <location>
        <begin position="195"/>
        <end position="213"/>
    </location>
</feature>
<organism evidence="9 10">
    <name type="scientific">Psylliodes chrysocephalus</name>
    <dbReference type="NCBI Taxonomy" id="3402493"/>
    <lineage>
        <taxon>Eukaryota</taxon>
        <taxon>Metazoa</taxon>
        <taxon>Ecdysozoa</taxon>
        <taxon>Arthropoda</taxon>
        <taxon>Hexapoda</taxon>
        <taxon>Insecta</taxon>
        <taxon>Pterygota</taxon>
        <taxon>Neoptera</taxon>
        <taxon>Endopterygota</taxon>
        <taxon>Coleoptera</taxon>
        <taxon>Polyphaga</taxon>
        <taxon>Cucujiformia</taxon>
        <taxon>Chrysomeloidea</taxon>
        <taxon>Chrysomelidae</taxon>
        <taxon>Galerucinae</taxon>
        <taxon>Alticini</taxon>
        <taxon>Psylliodes</taxon>
    </lineage>
</organism>
<evidence type="ECO:0000256" key="1">
    <source>
        <dbReference type="ARBA" id="ARBA00004651"/>
    </source>
</evidence>
<evidence type="ECO:0000256" key="6">
    <source>
        <dbReference type="ARBA" id="ARBA00023170"/>
    </source>
</evidence>
<feature type="transmembrane region" description="Helical" evidence="8">
    <location>
        <begin position="440"/>
        <end position="469"/>
    </location>
</feature>
<proteinExistence type="predicted"/>
<accession>A0A9P0CK78</accession>
<evidence type="ECO:0000256" key="4">
    <source>
        <dbReference type="ARBA" id="ARBA00022989"/>
    </source>
</evidence>
<gene>
    <name evidence="9" type="ORF">PSYICH_LOCUS3077</name>
</gene>
<dbReference type="PANTHER" id="PTHR42643">
    <property type="entry name" value="IONOTROPIC RECEPTOR 20A-RELATED"/>
    <property type="match status" value="1"/>
</dbReference>
<keyword evidence="3 8" id="KW-0812">Transmembrane</keyword>
<dbReference type="OrthoDB" id="6506757at2759"/>
<dbReference type="EMBL" id="OV651824">
    <property type="protein sequence ID" value="CAH1102143.1"/>
    <property type="molecule type" value="Genomic_DNA"/>
</dbReference>
<dbReference type="InterPro" id="IPR052192">
    <property type="entry name" value="Insect_Ionotropic_Sensory_Rcpt"/>
</dbReference>
<dbReference type="Proteomes" id="UP001153636">
    <property type="component" value="Chromosome 12"/>
</dbReference>
<evidence type="ECO:0000313" key="9">
    <source>
        <dbReference type="EMBL" id="CAH1102143.1"/>
    </source>
</evidence>
<evidence type="ECO:0000256" key="5">
    <source>
        <dbReference type="ARBA" id="ARBA00023136"/>
    </source>
</evidence>
<dbReference type="AlphaFoldDB" id="A0A9P0CK78"/>
<keyword evidence="2" id="KW-1003">Cell membrane</keyword>
<sequence>MSDELFNGLHEEGVVNGVILLLKEKNSTIFNMYTTRSFSRKFTNKTLIVNSCDFGKFSNSRPLYPKERTKEISKKTIKIGYYVFEPYCIERLTFEVNNKLTGIEINLMNTITDKLNIKVNYIKSKMASGNVYSNGTLTNEFVSLHKKRLDMIIGGYVLSPARTIYFIQTCPFLKQKMVWCVPHQYIYPHSLNSNLLFLFSIVIVYTILIIILWVVDRKQRPTFRLYKNVSHLIINSWGILLGKPTVLLPKSNKLRYFIILMLLFAFEINIIITSKMTTSFIKAYRVEKYDSLKKIYDHNLTTYFAENTMQYFANRETDDGVSFETIIHKETVCSNQIQCLKNVAAGTAAFFLPDDRKNYLLQFLKENETSIYCSTFIDYVYVSGIMRKGFSFTRQFNKIIGELSSAGIIDHWKREMFMDQKKEESRRLEKLSIRDIQTALYILACGYIFSFIIFSVEIYFSCTGIYYTFIK</sequence>
<evidence type="ECO:0008006" key="11">
    <source>
        <dbReference type="Google" id="ProtNLM"/>
    </source>
</evidence>
<keyword evidence="4 8" id="KW-1133">Transmembrane helix</keyword>
<dbReference type="SUPFAM" id="SSF53850">
    <property type="entry name" value="Periplasmic binding protein-like II"/>
    <property type="match status" value="1"/>
</dbReference>
<evidence type="ECO:0000256" key="8">
    <source>
        <dbReference type="SAM" id="Phobius"/>
    </source>
</evidence>
<keyword evidence="7" id="KW-0325">Glycoprotein</keyword>
<evidence type="ECO:0000256" key="3">
    <source>
        <dbReference type="ARBA" id="ARBA00022692"/>
    </source>
</evidence>
<evidence type="ECO:0000256" key="2">
    <source>
        <dbReference type="ARBA" id="ARBA00022475"/>
    </source>
</evidence>
<comment type="subcellular location">
    <subcellularLocation>
        <location evidence="1">Cell membrane</location>
        <topology evidence="1">Multi-pass membrane protein</topology>
    </subcellularLocation>
</comment>
<feature type="transmembrane region" description="Helical" evidence="8">
    <location>
        <begin position="254"/>
        <end position="272"/>
    </location>
</feature>
<dbReference type="PANTHER" id="PTHR42643:SF30">
    <property type="entry name" value="IONOTROPIC RECEPTOR 40A-RELATED"/>
    <property type="match status" value="1"/>
</dbReference>
<evidence type="ECO:0000256" key="7">
    <source>
        <dbReference type="ARBA" id="ARBA00023180"/>
    </source>
</evidence>
<dbReference type="Gene3D" id="3.40.190.10">
    <property type="entry name" value="Periplasmic binding protein-like II"/>
    <property type="match status" value="1"/>
</dbReference>
<reference evidence="9" key="1">
    <citation type="submission" date="2022-01" db="EMBL/GenBank/DDBJ databases">
        <authorList>
            <person name="King R."/>
        </authorList>
    </citation>
    <scope>NUCLEOTIDE SEQUENCE</scope>
</reference>
<keyword evidence="10" id="KW-1185">Reference proteome</keyword>
<dbReference type="GO" id="GO:0005886">
    <property type="term" value="C:plasma membrane"/>
    <property type="evidence" value="ECO:0007669"/>
    <property type="project" value="UniProtKB-SubCell"/>
</dbReference>